<dbReference type="RefSeq" id="WP_017184182.1">
    <property type="nucleotide sequence ID" value="NZ_BBQY01000004.1"/>
</dbReference>
<evidence type="ECO:0000313" key="2">
    <source>
        <dbReference type="EMBL" id="ASY43104.1"/>
    </source>
</evidence>
<accession>A0A249MPJ0</accession>
<feature type="signal peptide" evidence="1">
    <location>
        <begin position="1"/>
        <end position="20"/>
    </location>
</feature>
<dbReference type="KEGG" id="shyd:CJD35_00505"/>
<feature type="chain" id="PRO_5036314211" description="DUF4398 domain-containing protein" evidence="1">
    <location>
        <begin position="21"/>
        <end position="170"/>
    </location>
</feature>
<dbReference type="Proteomes" id="UP000217141">
    <property type="component" value="Chromosome I"/>
</dbReference>
<sequence length="170" mass="17460">MMTRRLLPYLALLLSGCTGGQLTYPSLAKRPIESAPVAQAAPPPAPVAADAQLTEQIARFTAQAETGRTGFDAAYAKAEKAARAASGSSVSSDAWVAAQVAISALETARNDSVSALASLDTLYVNRTSAIADGKESGGLDALDTARTTALAIVDSQNDRIDALKGQLAQP</sequence>
<protein>
    <recommendedName>
        <fullName evidence="6">DUF4398 domain-containing protein</fullName>
    </recommendedName>
</protein>
<dbReference type="AlphaFoldDB" id="A0A249MPJ0"/>
<evidence type="ECO:0000313" key="4">
    <source>
        <dbReference type="Proteomes" id="UP000217141"/>
    </source>
</evidence>
<dbReference type="Proteomes" id="UP000290975">
    <property type="component" value="Unassembled WGS sequence"/>
</dbReference>
<dbReference type="EMBL" id="BBQY01000004">
    <property type="protein sequence ID" value="GBH30405.1"/>
    <property type="molecule type" value="Genomic_DNA"/>
</dbReference>
<reference evidence="3 5" key="1">
    <citation type="submission" date="2014-12" db="EMBL/GenBank/DDBJ databases">
        <title>Whole genome sequencing of Sphingobium xenophagum OW59.</title>
        <authorList>
            <person name="Ohta Y."/>
            <person name="Nishi S."/>
            <person name="Hatada Y."/>
        </authorList>
    </citation>
    <scope>NUCLEOTIDE SEQUENCE [LARGE SCALE GENOMIC DNA]</scope>
    <source>
        <strain evidence="3 5">OW59</strain>
    </source>
</reference>
<evidence type="ECO:0000313" key="3">
    <source>
        <dbReference type="EMBL" id="GBH30405.1"/>
    </source>
</evidence>
<keyword evidence="1" id="KW-0732">Signal</keyword>
<name>A0A249MPJ0_SPHXE</name>
<keyword evidence="5" id="KW-1185">Reference proteome</keyword>
<gene>
    <name evidence="2" type="ORF">CJD35_00505</name>
    <name evidence="3" type="ORF">MBESOW_P1659</name>
</gene>
<proteinExistence type="predicted"/>
<evidence type="ECO:0000256" key="1">
    <source>
        <dbReference type="SAM" id="SignalP"/>
    </source>
</evidence>
<evidence type="ECO:0000313" key="5">
    <source>
        <dbReference type="Proteomes" id="UP000290975"/>
    </source>
</evidence>
<accession>A0A401J1B6</accession>
<evidence type="ECO:0008006" key="6">
    <source>
        <dbReference type="Google" id="ProtNLM"/>
    </source>
</evidence>
<reference evidence="2 4" key="2">
    <citation type="submission" date="2017-08" db="EMBL/GenBank/DDBJ databases">
        <title>Whole Genome Sequence of Sphingobium hydrophobicum C1: Insights into Adaption to the Electronic-waste Contaminated Sediment.</title>
        <authorList>
            <person name="Song D."/>
            <person name="Chen X."/>
            <person name="Xu M."/>
        </authorList>
    </citation>
    <scope>NUCLEOTIDE SEQUENCE [LARGE SCALE GENOMIC DNA]</scope>
    <source>
        <strain evidence="2 4">C1</strain>
    </source>
</reference>
<dbReference type="PROSITE" id="PS51257">
    <property type="entry name" value="PROKAR_LIPOPROTEIN"/>
    <property type="match status" value="1"/>
</dbReference>
<dbReference type="EMBL" id="CP022745">
    <property type="protein sequence ID" value="ASY43104.1"/>
    <property type="molecule type" value="Genomic_DNA"/>
</dbReference>
<organism evidence="2 4">
    <name type="scientific">Sphingobium xenophagum</name>
    <dbReference type="NCBI Taxonomy" id="121428"/>
    <lineage>
        <taxon>Bacteria</taxon>
        <taxon>Pseudomonadati</taxon>
        <taxon>Pseudomonadota</taxon>
        <taxon>Alphaproteobacteria</taxon>
        <taxon>Sphingomonadales</taxon>
        <taxon>Sphingomonadaceae</taxon>
        <taxon>Sphingobium</taxon>
    </lineage>
</organism>
<dbReference type="STRING" id="1192759.GCA_000277525_03388"/>